<dbReference type="Gene3D" id="3.40.630.10">
    <property type="entry name" value="Zn peptidases"/>
    <property type="match status" value="1"/>
</dbReference>
<reference evidence="2" key="1">
    <citation type="submission" date="2023-07" db="EMBL/GenBank/DDBJ databases">
        <title>Bifidobacterium aquikefiriaerophilum sp. nov. and Bifidobacterium eccum sp. nov., isolated from water kefir.</title>
        <authorList>
            <person name="Breselge S."/>
            <person name="Bellassi P."/>
            <person name="Barcenilla C."/>
            <person name="Alvarez-Ordonez A."/>
            <person name="Morelli L."/>
            <person name="Cotter P.D."/>
        </authorList>
    </citation>
    <scope>NUCLEOTIDE SEQUENCE</scope>
    <source>
        <strain evidence="2">WK041_4_12</strain>
    </source>
</reference>
<dbReference type="RefSeq" id="WP_369343836.1">
    <property type="nucleotide sequence ID" value="NZ_CP129674.1"/>
</dbReference>
<dbReference type="AlphaFoldDB" id="A0AB39U613"/>
<evidence type="ECO:0000313" key="2">
    <source>
        <dbReference type="EMBL" id="XDS44244.1"/>
    </source>
</evidence>
<sequence>MLDSTKAFTEELAYRELTHLVSFGCRFHGTSGNHDAADWLCSELLTRTGLTPKRQSVDLAAWNPGLQHGLDITNPVEEHIEAWPLLWSSASEGLIHAHITYLGPCGLWGDSMVWQRFVALDRDNNPLAYLLSRDVGPAAPQPLPAGFDRSVPHFSISHEDGERFLDWIRQGIVPEVSLTCDADRGGRAVSDNIILDIPGSDTSDDSCVILCAHYDTYYNTCGAYDNGSGTIALLNLAQVLAAAPRSYRVRIIFFTAEEWHLAGSRYYVDTADDLDRIHFVYNIDGLGRADFVELFSAPESLAYRFHSLVEAYNEEAQRDMTVVSRFPPTKGTDDASFHMAGVPTVYMTINDKQRLHQPNDLPEMLSARNIVWAVSMVAAILDRIPLNTHVERPVL</sequence>
<evidence type="ECO:0000259" key="1">
    <source>
        <dbReference type="Pfam" id="PF04389"/>
    </source>
</evidence>
<dbReference type="SUPFAM" id="SSF53187">
    <property type="entry name" value="Zn-dependent exopeptidases"/>
    <property type="match status" value="1"/>
</dbReference>
<organism evidence="2">
    <name type="scientific">Bifidobacterium aquikefiricola</name>
    <dbReference type="NCBI Taxonomy" id="3059038"/>
    <lineage>
        <taxon>Bacteria</taxon>
        <taxon>Bacillati</taxon>
        <taxon>Actinomycetota</taxon>
        <taxon>Actinomycetes</taxon>
        <taxon>Bifidobacteriales</taxon>
        <taxon>Bifidobacteriaceae</taxon>
        <taxon>Bifidobacterium</taxon>
    </lineage>
</organism>
<proteinExistence type="predicted"/>
<protein>
    <submittedName>
        <fullName evidence="2">M28 family metallopeptidase</fullName>
    </submittedName>
</protein>
<dbReference type="Pfam" id="PF04389">
    <property type="entry name" value="Peptidase_M28"/>
    <property type="match status" value="1"/>
</dbReference>
<gene>
    <name evidence="2" type="ORF">QN215_08240</name>
</gene>
<dbReference type="GO" id="GO:0006508">
    <property type="term" value="P:proteolysis"/>
    <property type="evidence" value="ECO:0007669"/>
    <property type="project" value="InterPro"/>
</dbReference>
<dbReference type="KEGG" id="baqk:QN215_08240"/>
<accession>A0AB39U613</accession>
<dbReference type="InterPro" id="IPR007484">
    <property type="entry name" value="Peptidase_M28"/>
</dbReference>
<dbReference type="PANTHER" id="PTHR12147:SF26">
    <property type="entry name" value="PEPTIDASE M28 DOMAIN-CONTAINING PROTEIN"/>
    <property type="match status" value="1"/>
</dbReference>
<dbReference type="PANTHER" id="PTHR12147">
    <property type="entry name" value="METALLOPEPTIDASE M28 FAMILY MEMBER"/>
    <property type="match status" value="1"/>
</dbReference>
<dbReference type="InterPro" id="IPR045175">
    <property type="entry name" value="M28_fam"/>
</dbReference>
<name>A0AB39U613_9BIFI</name>
<dbReference type="EMBL" id="CP129674">
    <property type="protein sequence ID" value="XDS44244.1"/>
    <property type="molecule type" value="Genomic_DNA"/>
</dbReference>
<feature type="domain" description="Peptidase M28" evidence="1">
    <location>
        <begin position="192"/>
        <end position="371"/>
    </location>
</feature>
<dbReference type="GO" id="GO:0008235">
    <property type="term" value="F:metalloexopeptidase activity"/>
    <property type="evidence" value="ECO:0007669"/>
    <property type="project" value="InterPro"/>
</dbReference>